<keyword evidence="1" id="KW-0175">Coiled coil</keyword>
<dbReference type="Gene3D" id="3.30.870.10">
    <property type="entry name" value="Endonuclease Chain A"/>
    <property type="match status" value="1"/>
</dbReference>
<evidence type="ECO:0000256" key="2">
    <source>
        <dbReference type="SAM" id="MobiDB-lite"/>
    </source>
</evidence>
<dbReference type="RefSeq" id="WP_091595090.1">
    <property type="nucleotide sequence ID" value="NZ_FNEE01000009.1"/>
</dbReference>
<feature type="region of interest" description="Disordered" evidence="2">
    <location>
        <begin position="406"/>
        <end position="451"/>
    </location>
</feature>
<evidence type="ECO:0000313" key="4">
    <source>
        <dbReference type="Proteomes" id="UP000198894"/>
    </source>
</evidence>
<feature type="coiled-coil region" evidence="1">
    <location>
        <begin position="166"/>
        <end position="193"/>
    </location>
</feature>
<organism evidence="3 4">
    <name type="scientific">Mesorhizobium muleiense</name>
    <dbReference type="NCBI Taxonomy" id="1004279"/>
    <lineage>
        <taxon>Bacteria</taxon>
        <taxon>Pseudomonadati</taxon>
        <taxon>Pseudomonadota</taxon>
        <taxon>Alphaproteobacteria</taxon>
        <taxon>Hyphomicrobiales</taxon>
        <taxon>Phyllobacteriaceae</taxon>
        <taxon>Mesorhizobium</taxon>
    </lineage>
</organism>
<dbReference type="AlphaFoldDB" id="A0A1G8WWD1"/>
<dbReference type="SUPFAM" id="SSF56024">
    <property type="entry name" value="Phospholipase D/nuclease"/>
    <property type="match status" value="1"/>
</dbReference>
<keyword evidence="4" id="KW-1185">Reference proteome</keyword>
<protein>
    <submittedName>
        <fullName evidence="3">HKD family nuclease</fullName>
    </submittedName>
</protein>
<name>A0A1G8WWD1_9HYPH</name>
<evidence type="ECO:0000256" key="1">
    <source>
        <dbReference type="SAM" id="Coils"/>
    </source>
</evidence>
<dbReference type="EMBL" id="FNEE01000009">
    <property type="protein sequence ID" value="SDJ82702.1"/>
    <property type="molecule type" value="Genomic_DNA"/>
</dbReference>
<gene>
    <name evidence="3" type="ORF">SAMN05428953_109107</name>
</gene>
<evidence type="ECO:0000313" key="3">
    <source>
        <dbReference type="EMBL" id="SDJ82702.1"/>
    </source>
</evidence>
<dbReference type="Proteomes" id="UP000198894">
    <property type="component" value="Unassembled WGS sequence"/>
</dbReference>
<sequence>MRLIQNKASDDHRTAVAHVLEGAEQISIAVAFLKEGGARIIGLLLEARLKQGAKIEAFLGTDFYITEPKALAHLLAIKKRFGAFEMFLANGKTATFHPKSYVGRSEGQVRCLIGSANLTTGALTTNDEISILATVNSDEQLSSDLKVTFADFRESGSFQELDDLVLGQYASRHKDAERLRRKLEKELEDNFAAQFDLRRLNGFLRQYRADKTERSALAKRRTDRDKALKVQQLIADLGNAPRISKEMRSVFAENLSNLISSREPYQHLWHSGDIHRRGSAALDHPKKTITLFAAGRKAAKLAPERGYEQMRQLALGIPGVGVNMITAILCTFAPKRYAVFNGNTSGALAAIGIGAPRSPTVATLSAERYTQLCATIDALRRRIGGADFTDADAFLNWLYFKTKPSKRAHEGGAPKTSPCVSRPRQVVRQHRASNRPFRQSLPSPKAGSPFE</sequence>
<accession>A0A1G8WWD1</accession>
<reference evidence="4" key="1">
    <citation type="submission" date="2016-10" db="EMBL/GenBank/DDBJ databases">
        <authorList>
            <person name="Varghese N."/>
            <person name="Submissions S."/>
        </authorList>
    </citation>
    <scope>NUCLEOTIDE SEQUENCE [LARGE SCALE GENOMIC DNA]</scope>
    <source>
        <strain evidence="4">CGMCC 1.11022</strain>
    </source>
</reference>
<proteinExistence type="predicted"/>